<proteinExistence type="predicted"/>
<dbReference type="Gene3D" id="3.10.490.20">
    <property type="match status" value="1"/>
</dbReference>
<dbReference type="GO" id="GO:0030286">
    <property type="term" value="C:dynein complex"/>
    <property type="evidence" value="ECO:0007669"/>
    <property type="project" value="InterPro"/>
</dbReference>
<gene>
    <name evidence="2" type="primary">DNAH2</name>
    <name evidence="2" type="ORF">EYF80_013008</name>
</gene>
<evidence type="ECO:0000313" key="3">
    <source>
        <dbReference type="Proteomes" id="UP000314294"/>
    </source>
</evidence>
<protein>
    <submittedName>
        <fullName evidence="2">Dynein heavy chain 2, axonemal</fullName>
    </submittedName>
</protein>
<dbReference type="Proteomes" id="UP000314294">
    <property type="component" value="Unassembled WGS sequence"/>
</dbReference>
<dbReference type="Pfam" id="PF18199">
    <property type="entry name" value="Dynein_C"/>
    <property type="match status" value="1"/>
</dbReference>
<name>A0A4Z2IFE3_9TELE</name>
<reference evidence="2 3" key="1">
    <citation type="submission" date="2019-03" db="EMBL/GenBank/DDBJ databases">
        <title>First draft genome of Liparis tanakae, snailfish: a comprehensive survey of snailfish specific genes.</title>
        <authorList>
            <person name="Kim W."/>
            <person name="Song I."/>
            <person name="Jeong J.-H."/>
            <person name="Kim D."/>
            <person name="Kim S."/>
            <person name="Ryu S."/>
            <person name="Song J.Y."/>
            <person name="Lee S.K."/>
        </authorList>
    </citation>
    <scope>NUCLEOTIDE SEQUENCE [LARGE SCALE GENOMIC DNA]</scope>
    <source>
        <tissue evidence="2">Muscle</tissue>
    </source>
</reference>
<dbReference type="FunFam" id="3.10.490.20:FF:000008">
    <property type="entry name" value="dynein heavy chain 2, axonemal"/>
    <property type="match status" value="1"/>
</dbReference>
<comment type="caution">
    <text evidence="2">The sequence shown here is derived from an EMBL/GenBank/DDBJ whole genome shotgun (WGS) entry which is preliminary data.</text>
</comment>
<dbReference type="InterPro" id="IPR043160">
    <property type="entry name" value="Dynein_C_barrel"/>
</dbReference>
<accession>A0A4Z2IFE3</accession>
<feature type="domain" description="Dynein heavy chain C-terminal" evidence="1">
    <location>
        <begin position="7"/>
        <end position="277"/>
    </location>
</feature>
<dbReference type="AlphaFoldDB" id="A0A4Z2IFE3"/>
<dbReference type="GO" id="GO:0051959">
    <property type="term" value="F:dynein light intermediate chain binding"/>
    <property type="evidence" value="ECO:0007669"/>
    <property type="project" value="InterPro"/>
</dbReference>
<dbReference type="PANTHER" id="PTHR22878">
    <property type="entry name" value="DYNEIN HEAVY CHAIN 6, AXONEMAL-LIKE-RELATED"/>
    <property type="match status" value="1"/>
</dbReference>
<dbReference type="PANTHER" id="PTHR22878:SF68">
    <property type="entry name" value="DYNEIN HEAVY CHAIN 6, AXONEMAL-LIKE"/>
    <property type="match status" value="1"/>
</dbReference>
<evidence type="ECO:0000259" key="1">
    <source>
        <dbReference type="Pfam" id="PF18199"/>
    </source>
</evidence>
<dbReference type="InterPro" id="IPR026983">
    <property type="entry name" value="DHC"/>
</dbReference>
<dbReference type="Gene3D" id="1.20.1270.280">
    <property type="match status" value="1"/>
</dbReference>
<dbReference type="EMBL" id="SRLO01000090">
    <property type="protein sequence ID" value="TNN76759.1"/>
    <property type="molecule type" value="Genomic_DNA"/>
</dbReference>
<dbReference type="OrthoDB" id="8769053at2759"/>
<dbReference type="InterPro" id="IPR041228">
    <property type="entry name" value="Dynein_C"/>
</dbReference>
<sequence length="281" mass="31644">MFATCLQVLELLADIRGKIPPLIDYEGTRSILQDSVSPINVVLMQEIQRYNSLLETIISSLAELEKGIKGLVVMSSSLEETFRYIRDIRVPPLWEKAYPSLKPLAAWTRDLCLRVSEFARWAETAQPPNLFWLSSFTLPNGFLTAVLQSSARQYNISVDTLSWEFIVSTVDDRNLIYPPKDGVFVRGLYLEGAGWDKRNACLVEAEPMKMVCPMPTIHFKTVENRKKAAKSMYLCPCYYFPVRSGGAGRPSFVVGIELKAGAVTPDHWIKRGTALLMSVDN</sequence>
<organism evidence="2 3">
    <name type="scientific">Liparis tanakae</name>
    <name type="common">Tanaka's snailfish</name>
    <dbReference type="NCBI Taxonomy" id="230148"/>
    <lineage>
        <taxon>Eukaryota</taxon>
        <taxon>Metazoa</taxon>
        <taxon>Chordata</taxon>
        <taxon>Craniata</taxon>
        <taxon>Vertebrata</taxon>
        <taxon>Euteleostomi</taxon>
        <taxon>Actinopterygii</taxon>
        <taxon>Neopterygii</taxon>
        <taxon>Teleostei</taxon>
        <taxon>Neoteleostei</taxon>
        <taxon>Acanthomorphata</taxon>
        <taxon>Eupercaria</taxon>
        <taxon>Perciformes</taxon>
        <taxon>Cottioidei</taxon>
        <taxon>Cottales</taxon>
        <taxon>Liparidae</taxon>
        <taxon>Liparis</taxon>
    </lineage>
</organism>
<keyword evidence="3" id="KW-1185">Reference proteome</keyword>
<dbReference type="GO" id="GO:0007018">
    <property type="term" value="P:microtubule-based movement"/>
    <property type="evidence" value="ECO:0007669"/>
    <property type="project" value="InterPro"/>
</dbReference>
<evidence type="ECO:0000313" key="2">
    <source>
        <dbReference type="EMBL" id="TNN76759.1"/>
    </source>
</evidence>
<dbReference type="GO" id="GO:0045505">
    <property type="term" value="F:dynein intermediate chain binding"/>
    <property type="evidence" value="ECO:0007669"/>
    <property type="project" value="InterPro"/>
</dbReference>